<dbReference type="GO" id="GO:0005829">
    <property type="term" value="C:cytosol"/>
    <property type="evidence" value="ECO:0007669"/>
    <property type="project" value="TreeGrafter"/>
</dbReference>
<dbReference type="InterPro" id="IPR055066">
    <property type="entry name" value="AASDHPPT_N"/>
</dbReference>
<dbReference type="GO" id="GO:0000287">
    <property type="term" value="F:magnesium ion binding"/>
    <property type="evidence" value="ECO:0007669"/>
    <property type="project" value="InterPro"/>
</dbReference>
<dbReference type="SUPFAM" id="SSF56214">
    <property type="entry name" value="4'-phosphopantetheinyl transferase"/>
    <property type="match status" value="2"/>
</dbReference>
<keyword evidence="13" id="KW-1185">Reference proteome</keyword>
<evidence type="ECO:0000256" key="3">
    <source>
        <dbReference type="ARBA" id="ARBA00016301"/>
    </source>
</evidence>
<comment type="similarity">
    <text evidence="1">Belongs to the P-Pant transferase superfamily. AcpS family.</text>
</comment>
<evidence type="ECO:0000259" key="11">
    <source>
        <dbReference type="Pfam" id="PF22624"/>
    </source>
</evidence>
<evidence type="ECO:0000313" key="13">
    <source>
        <dbReference type="Proteomes" id="UP000005237"/>
    </source>
</evidence>
<dbReference type="EnsemblMetazoa" id="CJA07306.1">
    <property type="protein sequence ID" value="CJA07306.1"/>
    <property type="gene ID" value="WBGene00126510"/>
</dbReference>
<evidence type="ECO:0000256" key="8">
    <source>
        <dbReference type="ARBA" id="ARBA00048794"/>
    </source>
</evidence>
<dbReference type="InterPro" id="IPR037143">
    <property type="entry name" value="4-PPantetheinyl_Trfase_dom_sf"/>
</dbReference>
<dbReference type="PANTHER" id="PTHR12215">
    <property type="entry name" value="PHOSPHOPANTETHEINE TRANSFERASE"/>
    <property type="match status" value="1"/>
</dbReference>
<comment type="catalytic activity">
    <reaction evidence="7">
        <text>apo-[ACP] + CoA = holo-[ACP] + adenosine 3',5'-bisphosphate + H(+)</text>
        <dbReference type="Rhea" id="RHEA:12068"/>
        <dbReference type="Rhea" id="RHEA-COMP:9685"/>
        <dbReference type="Rhea" id="RHEA-COMP:9690"/>
        <dbReference type="ChEBI" id="CHEBI:15378"/>
        <dbReference type="ChEBI" id="CHEBI:29999"/>
        <dbReference type="ChEBI" id="CHEBI:57287"/>
        <dbReference type="ChEBI" id="CHEBI:58343"/>
        <dbReference type="ChEBI" id="CHEBI:64479"/>
        <dbReference type="EC" id="2.7.8.7"/>
    </reaction>
    <physiologicalReaction direction="left-to-right" evidence="7">
        <dbReference type="Rhea" id="RHEA:12069"/>
    </physiologicalReaction>
</comment>
<protein>
    <recommendedName>
        <fullName evidence="3">L-aminoadipate-semialdehyde dehydrogenase-phosphopantetheinyl transferase</fullName>
        <ecNumber evidence="2">2.7.8.7</ecNumber>
    </recommendedName>
    <alternativeName>
        <fullName evidence="5">4'-phosphopantetheinyl transferase</fullName>
    </alternativeName>
    <alternativeName>
        <fullName evidence="6">Alpha-aminoadipic semialdehyde dehydrogenase-phosphopantetheinyl transferase</fullName>
    </alternativeName>
</protein>
<accession>A0A8R1HSG5</accession>
<evidence type="ECO:0000256" key="6">
    <source>
        <dbReference type="ARBA" id="ARBA00033443"/>
    </source>
</evidence>
<organism evidence="12 13">
    <name type="scientific">Caenorhabditis japonica</name>
    <dbReference type="NCBI Taxonomy" id="281687"/>
    <lineage>
        <taxon>Eukaryota</taxon>
        <taxon>Metazoa</taxon>
        <taxon>Ecdysozoa</taxon>
        <taxon>Nematoda</taxon>
        <taxon>Chromadorea</taxon>
        <taxon>Rhabditida</taxon>
        <taxon>Rhabditina</taxon>
        <taxon>Rhabditomorpha</taxon>
        <taxon>Rhabditoidea</taxon>
        <taxon>Rhabditidae</taxon>
        <taxon>Peloderinae</taxon>
        <taxon>Caenorhabditis</taxon>
    </lineage>
</organism>
<keyword evidence="4" id="KW-0808">Transferase</keyword>
<evidence type="ECO:0000256" key="4">
    <source>
        <dbReference type="ARBA" id="ARBA00022679"/>
    </source>
</evidence>
<dbReference type="GO" id="GO:0019878">
    <property type="term" value="P:lysine biosynthetic process via aminoadipic acid"/>
    <property type="evidence" value="ECO:0007669"/>
    <property type="project" value="TreeGrafter"/>
</dbReference>
<dbReference type="PANTHER" id="PTHR12215:SF10">
    <property type="entry name" value="L-AMINOADIPATE-SEMIALDEHYDE DEHYDROGENASE-PHOSPHOPANTETHEINYL TRANSFERASE"/>
    <property type="match status" value="1"/>
</dbReference>
<evidence type="ECO:0000256" key="1">
    <source>
        <dbReference type="ARBA" id="ARBA00006195"/>
    </source>
</evidence>
<dbReference type="InterPro" id="IPR008278">
    <property type="entry name" value="4-PPantetheinyl_Trfase_dom"/>
</dbReference>
<dbReference type="Gene3D" id="3.90.470.20">
    <property type="entry name" value="4'-phosphopantetheinyl transferase domain"/>
    <property type="match status" value="2"/>
</dbReference>
<reference evidence="12" key="2">
    <citation type="submission" date="2022-06" db="UniProtKB">
        <authorList>
            <consortium name="EnsemblMetazoa"/>
        </authorList>
    </citation>
    <scope>IDENTIFICATION</scope>
    <source>
        <strain evidence="12">DF5081</strain>
    </source>
</reference>
<feature type="domain" description="4'-phosphopantetheinyl transferase" evidence="10">
    <location>
        <begin position="111"/>
        <end position="197"/>
    </location>
</feature>
<name>A0A8R1HSG5_CAEJA</name>
<reference evidence="13" key="1">
    <citation type="submission" date="2010-08" db="EMBL/GenBank/DDBJ databases">
        <authorList>
            <consortium name="Caenorhabditis japonica Sequencing Consortium"/>
            <person name="Wilson R.K."/>
        </authorList>
    </citation>
    <scope>NUCLEOTIDE SEQUENCE [LARGE SCALE GENOMIC DNA]</scope>
    <source>
        <strain evidence="13">DF5081</strain>
    </source>
</reference>
<evidence type="ECO:0000259" key="10">
    <source>
        <dbReference type="Pfam" id="PF01648"/>
    </source>
</evidence>
<dbReference type="EC" id="2.7.8.7" evidence="2"/>
<proteinExistence type="inferred from homology"/>
<dbReference type="Proteomes" id="UP000005237">
    <property type="component" value="Unassembled WGS sequence"/>
</dbReference>
<sequence>MMLSVRSLFVMLIVLIGLSAAIPYFRLNNDNDSVDLENDVSLEDQGQWLFFKNNMPNPKAASIQTSQQWSSLEFERTKVGKPFLKNKNAKNFEYNISHHGDLVVMATGETRIGVDVMRISHDNRRSTATEQMEKLKRHFSDEEIKTVNGKENENMRWRAFYRIWCLKESILKATGVGLPDGLHNHTFYVDPDPDPQINHAPALITIYLGIALLIKHASASSLYRNLLCCSTSCSVTHKIARRKMLSKLEQVRVSSNDTAHRNPDFILKC</sequence>
<feature type="domain" description="4'-phosphopantetheinyl transferase N-terminal" evidence="11">
    <location>
        <begin position="64"/>
        <end position="107"/>
    </location>
</feature>
<evidence type="ECO:0000256" key="5">
    <source>
        <dbReference type="ARBA" id="ARBA00030484"/>
    </source>
</evidence>
<feature type="signal peptide" evidence="9">
    <location>
        <begin position="1"/>
        <end position="21"/>
    </location>
</feature>
<keyword evidence="9" id="KW-0732">Signal</keyword>
<evidence type="ECO:0000313" key="12">
    <source>
        <dbReference type="EnsemblMetazoa" id="CJA07306.1"/>
    </source>
</evidence>
<dbReference type="GO" id="GO:0008897">
    <property type="term" value="F:holo-[acyl-carrier-protein] synthase activity"/>
    <property type="evidence" value="ECO:0007669"/>
    <property type="project" value="UniProtKB-EC"/>
</dbReference>
<dbReference type="Pfam" id="PF01648">
    <property type="entry name" value="ACPS"/>
    <property type="match status" value="1"/>
</dbReference>
<dbReference type="AlphaFoldDB" id="A0A8R1HSG5"/>
<evidence type="ECO:0000256" key="9">
    <source>
        <dbReference type="SAM" id="SignalP"/>
    </source>
</evidence>
<comment type="catalytic activity">
    <reaction evidence="8">
        <text>apo-[ACP] + acetyl-CoA = acetyl-[ACP] + adenosine 3',5'-bisphosphate + H(+)</text>
        <dbReference type="Rhea" id="RHEA:46564"/>
        <dbReference type="Rhea" id="RHEA-COMP:9621"/>
        <dbReference type="Rhea" id="RHEA-COMP:9690"/>
        <dbReference type="ChEBI" id="CHEBI:15378"/>
        <dbReference type="ChEBI" id="CHEBI:29999"/>
        <dbReference type="ChEBI" id="CHEBI:57288"/>
        <dbReference type="ChEBI" id="CHEBI:58343"/>
        <dbReference type="ChEBI" id="CHEBI:78446"/>
    </reaction>
    <physiologicalReaction direction="left-to-right" evidence="8">
        <dbReference type="Rhea" id="RHEA:46565"/>
    </physiologicalReaction>
</comment>
<evidence type="ECO:0000256" key="7">
    <source>
        <dbReference type="ARBA" id="ARBA00048641"/>
    </source>
</evidence>
<evidence type="ECO:0000256" key="2">
    <source>
        <dbReference type="ARBA" id="ARBA00013172"/>
    </source>
</evidence>
<dbReference type="Pfam" id="PF22624">
    <property type="entry name" value="AASDHPPT_N"/>
    <property type="match status" value="1"/>
</dbReference>
<dbReference type="InterPro" id="IPR050559">
    <property type="entry name" value="P-Pant_transferase_sf"/>
</dbReference>
<feature type="chain" id="PRO_5035887905" description="L-aminoadipate-semialdehyde dehydrogenase-phosphopantetheinyl transferase" evidence="9">
    <location>
        <begin position="22"/>
        <end position="269"/>
    </location>
</feature>